<comment type="similarity">
    <text evidence="1">Belongs to the short-chain dehydrogenases/reductases (SDR) family.</text>
</comment>
<dbReference type="PANTHER" id="PTHR42760:SF5">
    <property type="entry name" value="2-DEHYDRO-3-DEOXY-D-GLUCONATE 5-DEHYDROGENASE"/>
    <property type="match status" value="1"/>
</dbReference>
<evidence type="ECO:0000313" key="4">
    <source>
        <dbReference type="EMBL" id="MEJ8568599.1"/>
    </source>
</evidence>
<dbReference type="GO" id="GO:0047936">
    <property type="term" value="F:glucose 1-dehydrogenase [NAD(P)+] activity"/>
    <property type="evidence" value="ECO:0007669"/>
    <property type="project" value="UniProtKB-EC"/>
</dbReference>
<dbReference type="NCBIfam" id="NF005559">
    <property type="entry name" value="PRK07231.1"/>
    <property type="match status" value="1"/>
</dbReference>
<dbReference type="InterPro" id="IPR036291">
    <property type="entry name" value="NAD(P)-bd_dom_sf"/>
</dbReference>
<dbReference type="InterPro" id="IPR020904">
    <property type="entry name" value="Sc_DH/Rdtase_CS"/>
</dbReference>
<dbReference type="EMBL" id="JAZHOG010000008">
    <property type="protein sequence ID" value="MEJ8568599.1"/>
    <property type="molecule type" value="Genomic_DNA"/>
</dbReference>
<dbReference type="PANTHER" id="PTHR42760">
    <property type="entry name" value="SHORT-CHAIN DEHYDROGENASES/REDUCTASES FAMILY MEMBER"/>
    <property type="match status" value="1"/>
</dbReference>
<dbReference type="FunFam" id="3.40.50.720:FF:000084">
    <property type="entry name" value="Short-chain dehydrogenase reductase"/>
    <property type="match status" value="1"/>
</dbReference>
<dbReference type="PROSITE" id="PS00061">
    <property type="entry name" value="ADH_SHORT"/>
    <property type="match status" value="1"/>
</dbReference>
<feature type="domain" description="Ketoreductase" evidence="3">
    <location>
        <begin position="9"/>
        <end position="185"/>
    </location>
</feature>
<keyword evidence="2 4" id="KW-0560">Oxidoreductase</keyword>
<accession>A0AAW9RGR3</accession>
<organism evidence="4 5">
    <name type="scientific">Elongatibacter sediminis</name>
    <dbReference type="NCBI Taxonomy" id="3119006"/>
    <lineage>
        <taxon>Bacteria</taxon>
        <taxon>Pseudomonadati</taxon>
        <taxon>Pseudomonadota</taxon>
        <taxon>Gammaproteobacteria</taxon>
        <taxon>Chromatiales</taxon>
        <taxon>Wenzhouxiangellaceae</taxon>
        <taxon>Elongatibacter</taxon>
    </lineage>
</organism>
<dbReference type="PRINTS" id="PR00081">
    <property type="entry name" value="GDHRDH"/>
</dbReference>
<dbReference type="EC" id="1.1.1.47" evidence="4"/>
<dbReference type="Pfam" id="PF13561">
    <property type="entry name" value="adh_short_C2"/>
    <property type="match status" value="1"/>
</dbReference>
<evidence type="ECO:0000256" key="1">
    <source>
        <dbReference type="ARBA" id="ARBA00006484"/>
    </source>
</evidence>
<name>A0AAW9RGR3_9GAMM</name>
<dbReference type="PRINTS" id="PR00080">
    <property type="entry name" value="SDRFAMILY"/>
</dbReference>
<dbReference type="RefSeq" id="WP_354695919.1">
    <property type="nucleotide sequence ID" value="NZ_JAZHOG010000008.1"/>
</dbReference>
<evidence type="ECO:0000256" key="2">
    <source>
        <dbReference type="ARBA" id="ARBA00023002"/>
    </source>
</evidence>
<reference evidence="4 5" key="1">
    <citation type="submission" date="2024-02" db="EMBL/GenBank/DDBJ databases">
        <title>A novel Wenzhouxiangellaceae bacterium, isolated from coastal sediments.</title>
        <authorList>
            <person name="Du Z.-J."/>
            <person name="Ye Y.-Q."/>
            <person name="Zhang X.-Y."/>
        </authorList>
    </citation>
    <scope>NUCLEOTIDE SEQUENCE [LARGE SCALE GENOMIC DNA]</scope>
    <source>
        <strain evidence="4 5">CH-27</strain>
    </source>
</reference>
<protein>
    <submittedName>
        <fullName evidence="4">Glucose 1-dehydrogenase</fullName>
        <ecNumber evidence="4">1.1.1.47</ecNumber>
    </submittedName>
</protein>
<dbReference type="SMART" id="SM00822">
    <property type="entry name" value="PKS_KR"/>
    <property type="match status" value="1"/>
</dbReference>
<dbReference type="SUPFAM" id="SSF51735">
    <property type="entry name" value="NAD(P)-binding Rossmann-fold domains"/>
    <property type="match status" value="1"/>
</dbReference>
<dbReference type="Gene3D" id="3.40.50.720">
    <property type="entry name" value="NAD(P)-binding Rossmann-like Domain"/>
    <property type="match status" value="1"/>
</dbReference>
<evidence type="ECO:0000313" key="5">
    <source>
        <dbReference type="Proteomes" id="UP001359886"/>
    </source>
</evidence>
<keyword evidence="5" id="KW-1185">Reference proteome</keyword>
<dbReference type="InterPro" id="IPR002347">
    <property type="entry name" value="SDR_fam"/>
</dbReference>
<sequence length="250" mass="26283">MIEFHLDGKVAIVTGASRGLGRAAAVALAEQGVKVLAASRSRSELEQLEAEFDGRIVACACDMLERESVAALPKTVLDEFGRLDIVVNNAGIAPAGAFLDQDEAEWDRVMAVNVTAPAVLARTAGRHFVDTGAGKIINIASTSGLLGKASLVSYSASKGALLQFTKALSAEWAAKGVQVNAIAPGAFETEAQKAVLESPEFLQRRLRKIPARRMGNASEMGPLVCYLASELSDFVTGSVFVMDGGESCKL</sequence>
<dbReference type="Proteomes" id="UP001359886">
    <property type="component" value="Unassembled WGS sequence"/>
</dbReference>
<gene>
    <name evidence="4" type="ORF">V3330_13280</name>
</gene>
<evidence type="ECO:0000259" key="3">
    <source>
        <dbReference type="SMART" id="SM00822"/>
    </source>
</evidence>
<dbReference type="InterPro" id="IPR057326">
    <property type="entry name" value="KR_dom"/>
</dbReference>
<proteinExistence type="inferred from homology"/>
<dbReference type="AlphaFoldDB" id="A0AAW9RGR3"/>
<comment type="caution">
    <text evidence="4">The sequence shown here is derived from an EMBL/GenBank/DDBJ whole genome shotgun (WGS) entry which is preliminary data.</text>
</comment>